<dbReference type="Gene3D" id="2.30.30.40">
    <property type="entry name" value="SH3 Domains"/>
    <property type="match status" value="4"/>
</dbReference>
<gene>
    <name evidence="4" type="ORF">EXY26_11225</name>
</gene>
<keyword evidence="2" id="KW-0732">Signal</keyword>
<dbReference type="PANTHER" id="PTHR34408:SF1">
    <property type="entry name" value="GLYCOSYL HYDROLASE FAMILY 19 DOMAIN-CONTAINING PROTEIN HI_1415"/>
    <property type="match status" value="1"/>
</dbReference>
<feature type="domain" description="SH3b" evidence="3">
    <location>
        <begin position="286"/>
        <end position="348"/>
    </location>
</feature>
<dbReference type="SMART" id="SM00287">
    <property type="entry name" value="SH3b"/>
    <property type="match status" value="4"/>
</dbReference>
<dbReference type="EMBL" id="SPDS01000001">
    <property type="protein sequence ID" value="TFH57512.1"/>
    <property type="molecule type" value="Genomic_DNA"/>
</dbReference>
<comment type="caution">
    <text evidence="4">The sequence shown here is derived from an EMBL/GenBank/DDBJ whole genome shotgun (WGS) entry which is preliminary data.</text>
</comment>
<evidence type="ECO:0000256" key="1">
    <source>
        <dbReference type="SAM" id="MobiDB-lite"/>
    </source>
</evidence>
<evidence type="ECO:0000313" key="5">
    <source>
        <dbReference type="Proteomes" id="UP000297638"/>
    </source>
</evidence>
<feature type="domain" description="SH3b" evidence="3">
    <location>
        <begin position="46"/>
        <end position="112"/>
    </location>
</feature>
<dbReference type="InterPro" id="IPR003646">
    <property type="entry name" value="SH3-like_bac-type"/>
</dbReference>
<dbReference type="RefSeq" id="WP_134780423.1">
    <property type="nucleotide sequence ID" value="NZ_SPDS01000001.1"/>
</dbReference>
<evidence type="ECO:0000259" key="3">
    <source>
        <dbReference type="PROSITE" id="PS51781"/>
    </source>
</evidence>
<dbReference type="PROSITE" id="PS51781">
    <property type="entry name" value="SH3B"/>
    <property type="match status" value="4"/>
</dbReference>
<feature type="compositionally biased region" description="Basic and acidic residues" evidence="1">
    <location>
        <begin position="262"/>
        <end position="278"/>
    </location>
</feature>
<dbReference type="Proteomes" id="UP000297638">
    <property type="component" value="Unassembled WGS sequence"/>
</dbReference>
<accession>A0A4Y8U0H4</accession>
<dbReference type="Pfam" id="PF08239">
    <property type="entry name" value="SH3_3"/>
    <property type="match status" value="4"/>
</dbReference>
<feature type="domain" description="SH3b" evidence="3">
    <location>
        <begin position="196"/>
        <end position="260"/>
    </location>
</feature>
<protein>
    <recommendedName>
        <fullName evidence="3">SH3b domain-containing protein</fullName>
    </recommendedName>
</protein>
<feature type="region of interest" description="Disordered" evidence="1">
    <location>
        <begin position="259"/>
        <end position="290"/>
    </location>
</feature>
<dbReference type="InterPro" id="IPR052354">
    <property type="entry name" value="Cell_Wall_Dynamics_Protein"/>
</dbReference>
<dbReference type="Pfam" id="PF26571">
    <property type="entry name" value="VldE"/>
    <property type="match status" value="1"/>
</dbReference>
<dbReference type="InterPro" id="IPR058593">
    <property type="entry name" value="ARB_07466-like_C"/>
</dbReference>
<evidence type="ECO:0000256" key="2">
    <source>
        <dbReference type="SAM" id="SignalP"/>
    </source>
</evidence>
<feature type="chain" id="PRO_5039187707" description="SH3b domain-containing protein" evidence="2">
    <location>
        <begin position="27"/>
        <end position="491"/>
    </location>
</feature>
<feature type="signal peptide" evidence="2">
    <location>
        <begin position="1"/>
        <end position="26"/>
    </location>
</feature>
<organism evidence="4 5">
    <name type="scientific">Glutamicibacter arilaitensis</name>
    <dbReference type="NCBI Taxonomy" id="256701"/>
    <lineage>
        <taxon>Bacteria</taxon>
        <taxon>Bacillati</taxon>
        <taxon>Actinomycetota</taxon>
        <taxon>Actinomycetes</taxon>
        <taxon>Micrococcales</taxon>
        <taxon>Micrococcaceae</taxon>
        <taxon>Glutamicibacter</taxon>
    </lineage>
</organism>
<proteinExistence type="predicted"/>
<sequence>MKIPGRTAALALAMTMTVGTGAQAYAAPVAASQVPSALPATGPAIKSVKSSVAKRTTANLRLRAKSTLQSSTLRVIPNGAKVAVLDTKGSWDKVRYSGMTGWSHNSYLHALASASKTPSQTARYTTANLNLRAGAGTNHLSLGVIPQGRKVTLHRVSGNWAQVTSSKGSGWVSRLYLSSSAQPSIPKKQEKPSVPKQSQKYAYASAFLNLRAGAGTSHRSIGVISKGEKVAVLATSRGWSKVRSSKGTGWSSSAYLVSKAPDSNKHDATPVERDKPQSEHQISPTGGSARYAKTNLNLRSGAGVNHRSLGVISKGEKLTVHLSTSGWSKVTSSKGTGYVSSKYLSVGKPTAEIKNVRPDTQRVMDTVRRLFSGDYTSFGTIRPGSVGHSSGRAVDVMISRYNSAGGVQAGDRIARFLIDNRSQLGVSYLIWQDQIWLGAQKGWEPYSTSGKYGTHLSNDWNDTTRHMDHIHVETHGSSARGGALDYSALND</sequence>
<reference evidence="4 5" key="1">
    <citation type="submission" date="2019-03" db="EMBL/GenBank/DDBJ databases">
        <title>Glutamicibacter sp. LJH19 genome.</title>
        <authorList>
            <person name="Sinai Borker S."/>
            <person name="Kumar R."/>
        </authorList>
    </citation>
    <scope>NUCLEOTIDE SEQUENCE [LARGE SCALE GENOMIC DNA]</scope>
    <source>
        <strain evidence="4 5">LJH19</strain>
    </source>
</reference>
<evidence type="ECO:0000313" key="4">
    <source>
        <dbReference type="EMBL" id="TFH57512.1"/>
    </source>
</evidence>
<dbReference type="PANTHER" id="PTHR34408">
    <property type="entry name" value="FAMILY PROTEIN, PUTATIVE-RELATED"/>
    <property type="match status" value="1"/>
</dbReference>
<feature type="domain" description="SH3b" evidence="3">
    <location>
        <begin position="119"/>
        <end position="181"/>
    </location>
</feature>
<dbReference type="AlphaFoldDB" id="A0A4Y8U0H4"/>
<name>A0A4Y8U0H4_9MICC</name>